<evidence type="ECO:0000313" key="5">
    <source>
        <dbReference type="EMBL" id="CAG5134678.1"/>
    </source>
</evidence>
<dbReference type="GO" id="GO:0051480">
    <property type="term" value="P:regulation of cytosolic calcium ion concentration"/>
    <property type="evidence" value="ECO:0007669"/>
    <property type="project" value="TreeGrafter"/>
</dbReference>
<feature type="non-terminal residue" evidence="5">
    <location>
        <position position="71"/>
    </location>
</feature>
<organism evidence="5 6">
    <name type="scientific">Candidula unifasciata</name>
    <dbReference type="NCBI Taxonomy" id="100452"/>
    <lineage>
        <taxon>Eukaryota</taxon>
        <taxon>Metazoa</taxon>
        <taxon>Spiralia</taxon>
        <taxon>Lophotrochozoa</taxon>
        <taxon>Mollusca</taxon>
        <taxon>Gastropoda</taxon>
        <taxon>Heterobranchia</taxon>
        <taxon>Euthyneura</taxon>
        <taxon>Panpulmonata</taxon>
        <taxon>Eupulmonata</taxon>
        <taxon>Stylommatophora</taxon>
        <taxon>Helicina</taxon>
        <taxon>Helicoidea</taxon>
        <taxon>Geomitridae</taxon>
        <taxon>Candidula</taxon>
    </lineage>
</organism>
<keyword evidence="6" id="KW-1185">Reference proteome</keyword>
<evidence type="ECO:0000256" key="4">
    <source>
        <dbReference type="PROSITE-ProRule" id="PRU00023"/>
    </source>
</evidence>
<protein>
    <recommendedName>
        <fullName evidence="7">Transient receptor potential cation channel subfamily C member 2</fullName>
    </recommendedName>
</protein>
<dbReference type="PROSITE" id="PS50088">
    <property type="entry name" value="ANK_REPEAT"/>
    <property type="match status" value="1"/>
</dbReference>
<evidence type="ECO:0000256" key="1">
    <source>
        <dbReference type="ARBA" id="ARBA00022448"/>
    </source>
</evidence>
<name>A0A8S4A2M3_9EUPU</name>
<dbReference type="GO" id="GO:0034703">
    <property type="term" value="C:cation channel complex"/>
    <property type="evidence" value="ECO:0007669"/>
    <property type="project" value="TreeGrafter"/>
</dbReference>
<reference evidence="5" key="1">
    <citation type="submission" date="2021-04" db="EMBL/GenBank/DDBJ databases">
        <authorList>
            <consortium name="Molecular Ecology Group"/>
        </authorList>
    </citation>
    <scope>NUCLEOTIDE SEQUENCE</scope>
</reference>
<dbReference type="Proteomes" id="UP000678393">
    <property type="component" value="Unassembled WGS sequence"/>
</dbReference>
<comment type="caution">
    <text evidence="5">The sequence shown here is derived from an EMBL/GenBank/DDBJ whole genome shotgun (WGS) entry which is preliminary data.</text>
</comment>
<evidence type="ECO:0000256" key="3">
    <source>
        <dbReference type="ARBA" id="ARBA00023303"/>
    </source>
</evidence>
<dbReference type="GO" id="GO:0070679">
    <property type="term" value="F:inositol 1,4,5 trisphosphate binding"/>
    <property type="evidence" value="ECO:0007669"/>
    <property type="project" value="TreeGrafter"/>
</dbReference>
<proteinExistence type="predicted"/>
<feature type="non-terminal residue" evidence="5">
    <location>
        <position position="1"/>
    </location>
</feature>
<dbReference type="GO" id="GO:0015279">
    <property type="term" value="F:store-operated calcium channel activity"/>
    <property type="evidence" value="ECO:0007669"/>
    <property type="project" value="TreeGrafter"/>
</dbReference>
<dbReference type="InterPro" id="IPR002153">
    <property type="entry name" value="TRPC_channel"/>
</dbReference>
<keyword evidence="4" id="KW-0040">ANK repeat</keyword>
<dbReference type="AlphaFoldDB" id="A0A8S4A2M3"/>
<evidence type="ECO:0008006" key="7">
    <source>
        <dbReference type="Google" id="ProtNLM"/>
    </source>
</evidence>
<gene>
    <name evidence="5" type="ORF">CUNI_LOCUS20236</name>
</gene>
<evidence type="ECO:0000313" key="6">
    <source>
        <dbReference type="Proteomes" id="UP000678393"/>
    </source>
</evidence>
<feature type="repeat" description="ANK" evidence="4">
    <location>
        <begin position="9"/>
        <end position="41"/>
    </location>
</feature>
<sequence>PERGSQFPSYVTPLNLAAQKNQFVIVQLLLQRGETITKPHKFDCLCQECINKNKFDQLRSAKCRLDAYRGL</sequence>
<keyword evidence="3" id="KW-0407">Ion channel</keyword>
<dbReference type="InterPro" id="IPR002110">
    <property type="entry name" value="Ankyrin_rpt"/>
</dbReference>
<keyword evidence="2" id="KW-0406">Ion transport</keyword>
<dbReference type="PANTHER" id="PTHR10117:SF54">
    <property type="entry name" value="TRANSIENT RECEPTOR POTENTIAL-GAMMA PROTEIN"/>
    <property type="match status" value="1"/>
</dbReference>
<dbReference type="OrthoDB" id="2373987at2759"/>
<dbReference type="GO" id="GO:0005886">
    <property type="term" value="C:plasma membrane"/>
    <property type="evidence" value="ECO:0007669"/>
    <property type="project" value="TreeGrafter"/>
</dbReference>
<dbReference type="PANTHER" id="PTHR10117">
    <property type="entry name" value="TRANSIENT RECEPTOR POTENTIAL CHANNEL"/>
    <property type="match status" value="1"/>
</dbReference>
<accession>A0A8S4A2M3</accession>
<keyword evidence="1" id="KW-0813">Transport</keyword>
<dbReference type="EMBL" id="CAJHNH020007472">
    <property type="protein sequence ID" value="CAG5134678.1"/>
    <property type="molecule type" value="Genomic_DNA"/>
</dbReference>
<evidence type="ECO:0000256" key="2">
    <source>
        <dbReference type="ARBA" id="ARBA00023065"/>
    </source>
</evidence>